<keyword evidence="5" id="KW-0010">Activator</keyword>
<dbReference type="Pfam" id="PF13426">
    <property type="entry name" value="PAS_9"/>
    <property type="match status" value="2"/>
</dbReference>
<evidence type="ECO:0000259" key="8">
    <source>
        <dbReference type="PROSITE" id="PS50045"/>
    </source>
</evidence>
<evidence type="ECO:0000256" key="4">
    <source>
        <dbReference type="ARBA" id="ARBA00023125"/>
    </source>
</evidence>
<accession>A0A846R0H3</accession>
<dbReference type="InterPro" id="IPR002078">
    <property type="entry name" value="Sigma_54_int"/>
</dbReference>
<dbReference type="InterPro" id="IPR025943">
    <property type="entry name" value="Sigma_54_int_dom_ATP-bd_2"/>
</dbReference>
<proteinExistence type="predicted"/>
<evidence type="ECO:0000259" key="9">
    <source>
        <dbReference type="PROSITE" id="PS50112"/>
    </source>
</evidence>
<dbReference type="EMBL" id="JAATJJ010000001">
    <property type="protein sequence ID" value="NJB70369.1"/>
    <property type="molecule type" value="Genomic_DNA"/>
</dbReference>
<feature type="domain" description="PAS" evidence="9">
    <location>
        <begin position="161"/>
        <end position="216"/>
    </location>
</feature>
<dbReference type="PANTHER" id="PTHR32071:SF117">
    <property type="entry name" value="PTS-DEPENDENT DIHYDROXYACETONE KINASE OPERON REGULATORY PROTEIN-RELATED"/>
    <property type="match status" value="1"/>
</dbReference>
<dbReference type="NCBIfam" id="TIGR00229">
    <property type="entry name" value="sensory_box"/>
    <property type="match status" value="4"/>
</dbReference>
<dbReference type="Pfam" id="PF25601">
    <property type="entry name" value="AAA_lid_14"/>
    <property type="match status" value="1"/>
</dbReference>
<evidence type="ECO:0000256" key="6">
    <source>
        <dbReference type="ARBA" id="ARBA00023163"/>
    </source>
</evidence>
<comment type="caution">
    <text evidence="11">The sequence shown here is derived from an EMBL/GenBank/DDBJ whole genome shotgun (WGS) entry which is preliminary data.</text>
</comment>
<dbReference type="Gene3D" id="3.30.450.20">
    <property type="entry name" value="PAS domain"/>
    <property type="match status" value="4"/>
</dbReference>
<dbReference type="SUPFAM" id="SSF55785">
    <property type="entry name" value="PYP-like sensor domain (PAS domain)"/>
    <property type="match status" value="4"/>
</dbReference>
<dbReference type="InterPro" id="IPR013656">
    <property type="entry name" value="PAS_4"/>
</dbReference>
<dbReference type="InterPro" id="IPR003593">
    <property type="entry name" value="AAA+_ATPase"/>
</dbReference>
<keyword evidence="6" id="KW-0804">Transcription</keyword>
<dbReference type="SMART" id="SM00086">
    <property type="entry name" value="PAC"/>
    <property type="match status" value="3"/>
</dbReference>
<name>A0A846R0H3_9FLAO</name>
<dbReference type="GO" id="GO:0003677">
    <property type="term" value="F:DNA binding"/>
    <property type="evidence" value="ECO:0007669"/>
    <property type="project" value="UniProtKB-KW"/>
</dbReference>
<dbReference type="InterPro" id="IPR013655">
    <property type="entry name" value="PAS_fold_3"/>
</dbReference>
<dbReference type="PROSITE" id="PS50112">
    <property type="entry name" value="PAS"/>
    <property type="match status" value="3"/>
</dbReference>
<dbReference type="PROSITE" id="PS00688">
    <property type="entry name" value="SIGMA54_INTERACT_3"/>
    <property type="match status" value="1"/>
</dbReference>
<feature type="domain" description="PAS" evidence="9">
    <location>
        <begin position="23"/>
        <end position="86"/>
    </location>
</feature>
<dbReference type="InterPro" id="IPR035965">
    <property type="entry name" value="PAS-like_dom_sf"/>
</dbReference>
<dbReference type="GO" id="GO:0006355">
    <property type="term" value="P:regulation of DNA-templated transcription"/>
    <property type="evidence" value="ECO:0007669"/>
    <property type="project" value="InterPro"/>
</dbReference>
<organism evidence="11 12">
    <name type="scientific">Saonia flava</name>
    <dbReference type="NCBI Taxonomy" id="523696"/>
    <lineage>
        <taxon>Bacteria</taxon>
        <taxon>Pseudomonadati</taxon>
        <taxon>Bacteroidota</taxon>
        <taxon>Flavobacteriia</taxon>
        <taxon>Flavobacteriales</taxon>
        <taxon>Flavobacteriaceae</taxon>
        <taxon>Saonia</taxon>
    </lineage>
</organism>
<evidence type="ECO:0000256" key="1">
    <source>
        <dbReference type="ARBA" id="ARBA00022741"/>
    </source>
</evidence>
<dbReference type="PROSITE" id="PS50113">
    <property type="entry name" value="PAC"/>
    <property type="match status" value="2"/>
</dbReference>
<dbReference type="InterPro" id="IPR000700">
    <property type="entry name" value="PAS-assoc_C"/>
</dbReference>
<keyword evidence="1" id="KW-0547">Nucleotide-binding</keyword>
<dbReference type="InterPro" id="IPR058031">
    <property type="entry name" value="AAA_lid_NorR"/>
</dbReference>
<dbReference type="Pfam" id="PF00158">
    <property type="entry name" value="Sigma54_activat"/>
    <property type="match status" value="1"/>
</dbReference>
<keyword evidence="4" id="KW-0238">DNA-binding</keyword>
<sequence length="1061" mass="121607">MSNTNLTLLQELKFKLGFSDVFMESIEDGLLITNTEGKIVLVNSAFGSLTGYDKHELLGTTTPFPFWPPELHEEFETGFKTMLSEELKGEFESIHLHKGGTRFPVLIFVAPIKSIEGKVIAHLALFQNVSEVENNVAKKESKNQDIFSVLNYKKKYGGLLAEKELIAQLDFTLNNITDGIISLDENWNYTYANKNAAAILGRTPSSLIGKHIWTEFPDVMRLSFYDKCLKAVETQQKQESTEFYEPYGKWFENRFYPSMKGLTIYFSDISERKEKEKEIKEIQHKLESAIRIGKIGYWSWEIENDRVFWSERMYEIYNVEKNIELSYNSVLKKIHPDDRDFHNKLVEERIKNKKNEPFEYRVLWDDETIKYVLVQMEIIEDASGKTIKMQGTVIDITERKKAELDLRLTKEFTDKLVMSMQEGLIIVNLEGEIIMVNESTCNILGYTNKELVGLNLPYPFAKPDDYFEMGKTMQKVAVGEAPSFQFEFIRKNGEKFLASFLTGNIKNDKNEVIALFGTMKDISKEIKVKNTLEESALKSSKKKEVILKLASLVGEDFKLSLNHITKLASETLNVERVSVWSFDSEKSEIFCEKLYTLSDSQFSNGVVLKKTDNPKYFNALERKQTILIKDAQKNSLTEQFAKDYLIPNNIKSLMDVFIHSTKGYYGIICFEHIGETLRNWSADEQEFATSIASIVSLMVESKERKIAEQKMNLANQELSKANSELNVLRNKLEQENIYLRNELELVFNFEEMVYGSSEFSNVLSEVEKVAATNATVLLLGESGTGKELLARAVHNISIRNAKPLIKVNCSAIPRELIESELFGHKKGSFTGAFRDKIGKFELADGGTLFLDEIGELPLDMQPKILRFLQEGEIEVVGGTGIKKLDVRVIAATNRDLKEEIEKKLFREDLFFRLNVFPIKVPPLRKRRDDIPLLVEHFVDKFNKAYSKNIKYISDAAMEKLKSYDWPGNIRELENLIERASILSNEETLIIPGFESDVQQPKVSIKGQYLSLETIQRNHIISVLEQCNWKISGSNSASSLLEVKPSTLRDKMLKLGIKKQNQ</sequence>
<dbReference type="RefSeq" id="WP_167961126.1">
    <property type="nucleotide sequence ID" value="NZ_JAATJJ010000001.1"/>
</dbReference>
<keyword evidence="3" id="KW-0805">Transcription regulation</keyword>
<dbReference type="SUPFAM" id="SSF55781">
    <property type="entry name" value="GAF domain-like"/>
    <property type="match status" value="1"/>
</dbReference>
<dbReference type="Pfam" id="PF08448">
    <property type="entry name" value="PAS_4"/>
    <property type="match status" value="1"/>
</dbReference>
<dbReference type="Gene3D" id="1.10.10.60">
    <property type="entry name" value="Homeodomain-like"/>
    <property type="match status" value="1"/>
</dbReference>
<dbReference type="Gene3D" id="3.30.450.40">
    <property type="match status" value="1"/>
</dbReference>
<dbReference type="InterPro" id="IPR000014">
    <property type="entry name" value="PAS"/>
</dbReference>
<keyword evidence="12" id="KW-1185">Reference proteome</keyword>
<feature type="domain" description="PAC" evidence="10">
    <location>
        <begin position="356"/>
        <end position="408"/>
    </location>
</feature>
<dbReference type="SUPFAM" id="SSF52540">
    <property type="entry name" value="P-loop containing nucleoside triphosphate hydrolases"/>
    <property type="match status" value="1"/>
</dbReference>
<evidence type="ECO:0000256" key="3">
    <source>
        <dbReference type="ARBA" id="ARBA00023015"/>
    </source>
</evidence>
<dbReference type="PROSITE" id="PS50045">
    <property type="entry name" value="SIGMA54_INTERACT_4"/>
    <property type="match status" value="1"/>
</dbReference>
<dbReference type="Pfam" id="PF08447">
    <property type="entry name" value="PAS_3"/>
    <property type="match status" value="1"/>
</dbReference>
<feature type="domain" description="Sigma-54 factor interaction" evidence="8">
    <location>
        <begin position="752"/>
        <end position="981"/>
    </location>
</feature>
<dbReference type="PANTHER" id="PTHR32071">
    <property type="entry name" value="TRANSCRIPTIONAL REGULATORY PROTEIN"/>
    <property type="match status" value="1"/>
</dbReference>
<dbReference type="InterPro" id="IPR003018">
    <property type="entry name" value="GAF"/>
</dbReference>
<dbReference type="GO" id="GO:0005524">
    <property type="term" value="F:ATP binding"/>
    <property type="evidence" value="ECO:0007669"/>
    <property type="project" value="UniProtKB-KW"/>
</dbReference>
<dbReference type="CDD" id="cd00009">
    <property type="entry name" value="AAA"/>
    <property type="match status" value="1"/>
</dbReference>
<keyword evidence="2" id="KW-0067">ATP-binding</keyword>
<dbReference type="SMART" id="SM00091">
    <property type="entry name" value="PAS"/>
    <property type="match status" value="4"/>
</dbReference>
<dbReference type="InterPro" id="IPR025662">
    <property type="entry name" value="Sigma_54_int_dom_ATP-bd_1"/>
</dbReference>
<evidence type="ECO:0000259" key="10">
    <source>
        <dbReference type="PROSITE" id="PS50113"/>
    </source>
</evidence>
<dbReference type="PROSITE" id="PS00676">
    <property type="entry name" value="SIGMA54_INTERACT_2"/>
    <property type="match status" value="1"/>
</dbReference>
<feature type="domain" description="PAC" evidence="10">
    <location>
        <begin position="482"/>
        <end position="534"/>
    </location>
</feature>
<dbReference type="FunFam" id="3.40.50.300:FF:000006">
    <property type="entry name" value="DNA-binding transcriptional regulator NtrC"/>
    <property type="match status" value="1"/>
</dbReference>
<reference evidence="11 12" key="1">
    <citation type="submission" date="2020-03" db="EMBL/GenBank/DDBJ databases">
        <title>Genomic Encyclopedia of Type Strains, Phase IV (KMG-IV): sequencing the most valuable type-strain genomes for metagenomic binning, comparative biology and taxonomic classification.</title>
        <authorList>
            <person name="Goeker M."/>
        </authorList>
    </citation>
    <scope>NUCLEOTIDE SEQUENCE [LARGE SCALE GENOMIC DNA]</scope>
    <source>
        <strain evidence="11 12">DSM 29762</strain>
    </source>
</reference>
<dbReference type="Proteomes" id="UP000590442">
    <property type="component" value="Unassembled WGS sequence"/>
</dbReference>
<evidence type="ECO:0000256" key="5">
    <source>
        <dbReference type="ARBA" id="ARBA00023159"/>
    </source>
</evidence>
<feature type="coiled-coil region" evidence="7">
    <location>
        <begin position="697"/>
        <end position="738"/>
    </location>
</feature>
<evidence type="ECO:0000256" key="7">
    <source>
        <dbReference type="SAM" id="Coils"/>
    </source>
</evidence>
<dbReference type="SMART" id="SM00382">
    <property type="entry name" value="AAA"/>
    <property type="match status" value="1"/>
</dbReference>
<evidence type="ECO:0000313" key="11">
    <source>
        <dbReference type="EMBL" id="NJB70369.1"/>
    </source>
</evidence>
<dbReference type="Gene3D" id="2.10.70.100">
    <property type="match status" value="1"/>
</dbReference>
<evidence type="ECO:0000256" key="2">
    <source>
        <dbReference type="ARBA" id="ARBA00022840"/>
    </source>
</evidence>
<dbReference type="InterPro" id="IPR001610">
    <property type="entry name" value="PAC"/>
</dbReference>
<keyword evidence="7" id="KW-0175">Coiled coil</keyword>
<protein>
    <submittedName>
        <fullName evidence="11">PAS domain S-box-containing protein</fullName>
    </submittedName>
</protein>
<dbReference type="InterPro" id="IPR027417">
    <property type="entry name" value="P-loop_NTPase"/>
</dbReference>
<dbReference type="InterPro" id="IPR025944">
    <property type="entry name" value="Sigma_54_int_dom_CS"/>
</dbReference>
<dbReference type="PROSITE" id="PS00675">
    <property type="entry name" value="SIGMA54_INTERACT_1"/>
    <property type="match status" value="1"/>
</dbReference>
<feature type="domain" description="PAS" evidence="9">
    <location>
        <begin position="409"/>
        <end position="480"/>
    </location>
</feature>
<dbReference type="Pfam" id="PF01590">
    <property type="entry name" value="GAF"/>
    <property type="match status" value="1"/>
</dbReference>
<dbReference type="AlphaFoldDB" id="A0A846R0H3"/>
<dbReference type="CDD" id="cd00130">
    <property type="entry name" value="PAS"/>
    <property type="match status" value="4"/>
</dbReference>
<gene>
    <name evidence="11" type="ORF">GGR42_000831</name>
</gene>
<dbReference type="InterPro" id="IPR029016">
    <property type="entry name" value="GAF-like_dom_sf"/>
</dbReference>
<evidence type="ECO:0000313" key="12">
    <source>
        <dbReference type="Proteomes" id="UP000590442"/>
    </source>
</evidence>
<dbReference type="Gene3D" id="3.40.50.300">
    <property type="entry name" value="P-loop containing nucleotide triphosphate hydrolases"/>
    <property type="match status" value="1"/>
</dbReference>
<dbReference type="Gene3D" id="1.10.8.60">
    <property type="match status" value="1"/>
</dbReference>